<keyword evidence="1" id="KW-0472">Membrane</keyword>
<feature type="transmembrane region" description="Helical" evidence="1">
    <location>
        <begin position="6"/>
        <end position="24"/>
    </location>
</feature>
<gene>
    <name evidence="2" type="ORF">D1010_11295</name>
</gene>
<dbReference type="EMBL" id="CP045143">
    <property type="protein sequence ID" value="QFR23935.1"/>
    <property type="molecule type" value="Genomic_DNA"/>
</dbReference>
<dbReference type="AlphaFoldDB" id="A0A5P8M6T0"/>
<evidence type="ECO:0000313" key="3">
    <source>
        <dbReference type="Proteomes" id="UP000326779"/>
    </source>
</evidence>
<sequence>MWLWSVIIGVILFVVLLIFEFIYLSNHFKAKRAKQGMAKHRFDHAWLGRSGTGYIGVAGQELVVYKTPQRQTKFALGKLFVFTQKTRVDFNTTYGPLTAQQQLWGVILTKADFADFTHWLTDHGILVTPLTKLMADVQAVIREKGTSTRDQGSVK</sequence>
<protein>
    <submittedName>
        <fullName evidence="2">Uncharacterized protein</fullName>
    </submittedName>
</protein>
<dbReference type="RefSeq" id="WP_152261023.1">
    <property type="nucleotide sequence ID" value="NZ_CP045143.1"/>
</dbReference>
<reference evidence="2 3" key="1">
    <citation type="submission" date="2019-10" db="EMBL/GenBank/DDBJ databases">
        <title>The completed genome of Lactobacillus harbinensis M1.</title>
        <authorList>
            <person name="Zheng Y."/>
        </authorList>
    </citation>
    <scope>NUCLEOTIDE SEQUENCE [LARGE SCALE GENOMIC DNA]</scope>
    <source>
        <strain evidence="2 3">M1</strain>
    </source>
</reference>
<name>A0A5P8M6T0_9LACO</name>
<dbReference type="KEGG" id="lhb:D1010_11295"/>
<dbReference type="Proteomes" id="UP000326779">
    <property type="component" value="Chromosome"/>
</dbReference>
<evidence type="ECO:0000313" key="2">
    <source>
        <dbReference type="EMBL" id="QFR23935.1"/>
    </source>
</evidence>
<proteinExistence type="predicted"/>
<organism evidence="2 3">
    <name type="scientific">Schleiferilactobacillus harbinensis</name>
    <dbReference type="NCBI Taxonomy" id="304207"/>
    <lineage>
        <taxon>Bacteria</taxon>
        <taxon>Bacillati</taxon>
        <taxon>Bacillota</taxon>
        <taxon>Bacilli</taxon>
        <taxon>Lactobacillales</taxon>
        <taxon>Lactobacillaceae</taxon>
        <taxon>Schleiferilactobacillus</taxon>
    </lineage>
</organism>
<accession>A0A5P8M6T0</accession>
<keyword evidence="1" id="KW-0812">Transmembrane</keyword>
<evidence type="ECO:0000256" key="1">
    <source>
        <dbReference type="SAM" id="Phobius"/>
    </source>
</evidence>
<keyword evidence="1" id="KW-1133">Transmembrane helix</keyword>